<comment type="caution">
    <text evidence="9">The sequence shown here is derived from an EMBL/GenBank/DDBJ whole genome shotgun (WGS) entry which is preliminary data.</text>
</comment>
<feature type="domain" description="Helicase ATP-binding" evidence="7">
    <location>
        <begin position="49"/>
        <end position="215"/>
    </location>
</feature>
<sequence>MSLTAYHAKLFAHELTKRSSSDNVDKLASALSDAQVDLNPHQIEAALFAFRSPLSKGAILADEVGLGKTIEAGILLAQHWAERRRTLLVICPANLRKQWSQELLDKFFLPSVILEAKTFNEAIRAGILNPFQQSKIIICSFQFARSKEPYLRTTPWNLVVIDEAHRLRNVYKPGNKVANSIKNAVSGFQKVLLTATPLQNSLLELYGLVSIVDEFTFGDLRSFRAQFGRLAGKADFDALKQRLRPICQRTLRRQVLAYVPYTNRHAMVQEFYPSPAEQQLYELVSDYLMGDKLYALPASQRQLMTLILRKLLASSTYAISDTLLGLATKLETAEADQQKAAEVPASLADDFETLPEVQEEWVDEDEGSESESDRADGKKLPERLSPEQLAELRAEKDKLHQFHALAKAIQTNSKGDALLTALQRGFEAARTVRMEDGTGALQQKAIIFTESRRTQVYLFNLLQQTEFAEKVVLFNGTNTDPQSQAIYQAWMKQHAGTDRITGSPTADKRAALVEYFRDTASIMIATEAAAEGINLQFCNLVVNYDMPWNPQRIEQRIGRCHRYGQKFDVVVVNFLNKANAADVRVYQLLAEKFKLFDGVFGASDEVIGAVESGVDFEKRIVTIYQQCRTTEQIEFQFDQLQQELESQIAQARSDASEQLLNNFDQDVIDRVRVSSGESLGRFQDLLWRLTAFYLAPFARFDTPGHSFYLERDPFSANARSEQPVNPGPYRMGKNVEDANTYRVGHPLAQEVLRSCCGLPTPKVEIRFDLSSSGKRIAALEVLPIRSGWLACSRFTLNGFETEDHILLSSVLDDGQPLESSACKRLFDLHGEAGQPLVLEPPDSLQSEMNKEQQRVLGELEERSGKWLDSEIEKLDRWTEDLKYGLEQEIKDLDKEIRETKRQAKVAVALEAKLPLHRRAKELEADRASKRRDLFNAQDEIDTRKESLISDIESRLRKNADVEVLFVCRWTLE</sequence>
<keyword evidence="1" id="KW-0547">Nucleotide-binding</keyword>
<protein>
    <submittedName>
        <fullName evidence="9">SNF2-related protein</fullName>
    </submittedName>
</protein>
<evidence type="ECO:0000256" key="3">
    <source>
        <dbReference type="ARBA" id="ARBA00022806"/>
    </source>
</evidence>
<feature type="compositionally biased region" description="Acidic residues" evidence="6">
    <location>
        <begin position="358"/>
        <end position="370"/>
    </location>
</feature>
<dbReference type="Pfam" id="PF00176">
    <property type="entry name" value="SNF2-rel_dom"/>
    <property type="match status" value="1"/>
</dbReference>
<dbReference type="PROSITE" id="PS51194">
    <property type="entry name" value="HELICASE_CTER"/>
    <property type="match status" value="1"/>
</dbReference>
<dbReference type="Proteomes" id="UP001634747">
    <property type="component" value="Unassembled WGS sequence"/>
</dbReference>
<dbReference type="EMBL" id="JBJYXY010000001">
    <property type="protein sequence ID" value="MFN2976274.1"/>
    <property type="molecule type" value="Genomic_DNA"/>
</dbReference>
<evidence type="ECO:0000313" key="9">
    <source>
        <dbReference type="EMBL" id="MFN2976274.1"/>
    </source>
</evidence>
<name>A0ABW9KKJ0_9BACT</name>
<keyword evidence="5" id="KW-0175">Coiled coil</keyword>
<keyword evidence="2" id="KW-0378">Hydrolase</keyword>
<dbReference type="SUPFAM" id="SSF52540">
    <property type="entry name" value="P-loop containing nucleoside triphosphate hydrolases"/>
    <property type="match status" value="2"/>
</dbReference>
<dbReference type="InterPro" id="IPR027417">
    <property type="entry name" value="P-loop_NTPase"/>
</dbReference>
<evidence type="ECO:0000313" key="10">
    <source>
        <dbReference type="Proteomes" id="UP001634747"/>
    </source>
</evidence>
<evidence type="ECO:0000259" key="7">
    <source>
        <dbReference type="PROSITE" id="PS51192"/>
    </source>
</evidence>
<evidence type="ECO:0000256" key="6">
    <source>
        <dbReference type="SAM" id="MobiDB-lite"/>
    </source>
</evidence>
<dbReference type="InterPro" id="IPR057342">
    <property type="entry name" value="DEXDc_RapA"/>
</dbReference>
<dbReference type="PANTHER" id="PTHR10799">
    <property type="entry name" value="SNF2/RAD54 HELICASE FAMILY"/>
    <property type="match status" value="1"/>
</dbReference>
<dbReference type="SMART" id="SM00487">
    <property type="entry name" value="DEXDc"/>
    <property type="match status" value="1"/>
</dbReference>
<keyword evidence="4" id="KW-0067">ATP-binding</keyword>
<dbReference type="InterPro" id="IPR038718">
    <property type="entry name" value="SNF2-like_sf"/>
</dbReference>
<proteinExistence type="predicted"/>
<organism evidence="9 10">
    <name type="scientific">Terriglobus aquaticus</name>
    <dbReference type="NCBI Taxonomy" id="940139"/>
    <lineage>
        <taxon>Bacteria</taxon>
        <taxon>Pseudomonadati</taxon>
        <taxon>Acidobacteriota</taxon>
        <taxon>Terriglobia</taxon>
        <taxon>Terriglobales</taxon>
        <taxon>Acidobacteriaceae</taxon>
        <taxon>Terriglobus</taxon>
    </lineage>
</organism>
<dbReference type="RefSeq" id="WP_263412240.1">
    <property type="nucleotide sequence ID" value="NZ_BAABBH010000001.1"/>
</dbReference>
<feature type="coiled-coil region" evidence="5">
    <location>
        <begin position="882"/>
        <end position="939"/>
    </location>
</feature>
<feature type="domain" description="Helicase C-terminal" evidence="8">
    <location>
        <begin position="460"/>
        <end position="607"/>
    </location>
</feature>
<dbReference type="InterPro" id="IPR014001">
    <property type="entry name" value="Helicase_ATP-bd"/>
</dbReference>
<gene>
    <name evidence="9" type="ORF">ACK2TP_10920</name>
</gene>
<dbReference type="SMART" id="SM00490">
    <property type="entry name" value="HELICc"/>
    <property type="match status" value="1"/>
</dbReference>
<dbReference type="CDD" id="cd18011">
    <property type="entry name" value="DEXDc_RapA"/>
    <property type="match status" value="1"/>
</dbReference>
<feature type="coiled-coil region" evidence="5">
    <location>
        <begin position="630"/>
        <end position="661"/>
    </location>
</feature>
<evidence type="ECO:0000256" key="1">
    <source>
        <dbReference type="ARBA" id="ARBA00022741"/>
    </source>
</evidence>
<feature type="compositionally biased region" description="Basic and acidic residues" evidence="6">
    <location>
        <begin position="371"/>
        <end position="383"/>
    </location>
</feature>
<dbReference type="InterPro" id="IPR001650">
    <property type="entry name" value="Helicase_C-like"/>
</dbReference>
<evidence type="ECO:0000256" key="5">
    <source>
        <dbReference type="SAM" id="Coils"/>
    </source>
</evidence>
<dbReference type="Gene3D" id="3.40.50.300">
    <property type="entry name" value="P-loop containing nucleotide triphosphate hydrolases"/>
    <property type="match status" value="1"/>
</dbReference>
<dbReference type="InterPro" id="IPR000330">
    <property type="entry name" value="SNF2_N"/>
</dbReference>
<keyword evidence="3" id="KW-0347">Helicase</keyword>
<dbReference type="CDD" id="cd18793">
    <property type="entry name" value="SF2_C_SNF"/>
    <property type="match status" value="1"/>
</dbReference>
<keyword evidence="10" id="KW-1185">Reference proteome</keyword>
<dbReference type="Gene3D" id="3.40.50.10810">
    <property type="entry name" value="Tandem AAA-ATPase domain"/>
    <property type="match status" value="1"/>
</dbReference>
<evidence type="ECO:0000256" key="4">
    <source>
        <dbReference type="ARBA" id="ARBA00022840"/>
    </source>
</evidence>
<dbReference type="Pfam" id="PF00271">
    <property type="entry name" value="Helicase_C"/>
    <property type="match status" value="1"/>
</dbReference>
<evidence type="ECO:0000256" key="2">
    <source>
        <dbReference type="ARBA" id="ARBA00022801"/>
    </source>
</evidence>
<dbReference type="InterPro" id="IPR049730">
    <property type="entry name" value="SNF2/RAD54-like_C"/>
</dbReference>
<evidence type="ECO:0000259" key="8">
    <source>
        <dbReference type="PROSITE" id="PS51194"/>
    </source>
</evidence>
<accession>A0ABW9KKJ0</accession>
<dbReference type="PROSITE" id="PS51192">
    <property type="entry name" value="HELICASE_ATP_BIND_1"/>
    <property type="match status" value="1"/>
</dbReference>
<reference evidence="9 10" key="1">
    <citation type="submission" date="2024-12" db="EMBL/GenBank/DDBJ databases">
        <authorList>
            <person name="Lee Y."/>
        </authorList>
    </citation>
    <scope>NUCLEOTIDE SEQUENCE [LARGE SCALE GENOMIC DNA]</scope>
    <source>
        <strain evidence="9 10">03SUJ4</strain>
    </source>
</reference>
<feature type="region of interest" description="Disordered" evidence="6">
    <location>
        <begin position="358"/>
        <end position="383"/>
    </location>
</feature>